<organism evidence="2 3">
    <name type="scientific">Geodermatophilus sabuli</name>
    <dbReference type="NCBI Taxonomy" id="1564158"/>
    <lineage>
        <taxon>Bacteria</taxon>
        <taxon>Bacillati</taxon>
        <taxon>Actinomycetota</taxon>
        <taxon>Actinomycetes</taxon>
        <taxon>Geodermatophilales</taxon>
        <taxon>Geodermatophilaceae</taxon>
        <taxon>Geodermatophilus</taxon>
    </lineage>
</organism>
<feature type="transmembrane region" description="Helical" evidence="1">
    <location>
        <begin position="6"/>
        <end position="25"/>
    </location>
</feature>
<gene>
    <name evidence="2" type="ORF">SAMN06893097_10680</name>
</gene>
<keyword evidence="1" id="KW-1133">Transmembrane helix</keyword>
<evidence type="ECO:0000256" key="1">
    <source>
        <dbReference type="SAM" id="Phobius"/>
    </source>
</evidence>
<sequence>MVLDLLQVWLSLTGVAVALIVGVLFTAARLWNDSRAVDDEQPVGAVAD</sequence>
<dbReference type="Proteomes" id="UP000219514">
    <property type="component" value="Unassembled WGS sequence"/>
</dbReference>
<keyword evidence="1" id="KW-0812">Transmembrane</keyword>
<dbReference type="EMBL" id="OBDO01000006">
    <property type="protein sequence ID" value="SNX97130.1"/>
    <property type="molecule type" value="Genomic_DNA"/>
</dbReference>
<keyword evidence="3" id="KW-1185">Reference proteome</keyword>
<evidence type="ECO:0000313" key="2">
    <source>
        <dbReference type="EMBL" id="SNX97130.1"/>
    </source>
</evidence>
<proteinExistence type="predicted"/>
<protein>
    <submittedName>
        <fullName evidence="2">Uncharacterized protein</fullName>
    </submittedName>
</protein>
<accession>A0A285EDQ2</accession>
<name>A0A285EDQ2_9ACTN</name>
<dbReference type="RefSeq" id="WP_172442448.1">
    <property type="nucleotide sequence ID" value="NZ_JACHXB010000002.1"/>
</dbReference>
<dbReference type="AlphaFoldDB" id="A0A285EDQ2"/>
<evidence type="ECO:0000313" key="3">
    <source>
        <dbReference type="Proteomes" id="UP000219514"/>
    </source>
</evidence>
<reference evidence="2 3" key="1">
    <citation type="submission" date="2017-09" db="EMBL/GenBank/DDBJ databases">
        <authorList>
            <person name="Ehlers B."/>
            <person name="Leendertz F.H."/>
        </authorList>
    </citation>
    <scope>NUCLEOTIDE SEQUENCE [LARGE SCALE GENOMIC DNA]</scope>
    <source>
        <strain evidence="2 3">DSM 46844</strain>
    </source>
</reference>
<keyword evidence="1" id="KW-0472">Membrane</keyword>